<reference evidence="2" key="1">
    <citation type="submission" date="2022-10" db="EMBL/GenBank/DDBJ databases">
        <title>Genome assembly of Pristionchus species.</title>
        <authorList>
            <person name="Yoshida K."/>
            <person name="Sommer R.J."/>
        </authorList>
    </citation>
    <scope>NUCLEOTIDE SEQUENCE [LARGE SCALE GENOMIC DNA]</scope>
    <source>
        <strain evidence="2">RS5460</strain>
    </source>
</reference>
<feature type="non-terminal residue" evidence="1">
    <location>
        <position position="146"/>
    </location>
</feature>
<proteinExistence type="predicted"/>
<protein>
    <submittedName>
        <fullName evidence="1">Uncharacterized protein</fullName>
    </submittedName>
</protein>
<evidence type="ECO:0000313" key="2">
    <source>
        <dbReference type="Proteomes" id="UP001328107"/>
    </source>
</evidence>
<comment type="caution">
    <text evidence="1">The sequence shown here is derived from an EMBL/GenBank/DDBJ whole genome shotgun (WGS) entry which is preliminary data.</text>
</comment>
<sequence>IWTFFQHHQVTPILRISSACNCLNLDECFEWQIHNLEGGSRGEILHEILLVDVVYCGKIVDRREKHSRLHYCKYPDSGCFEHCANALESLVRLSLDALQKFQHPGCVSGHTSEIDHVPHTHCLAEWPERSGCVGSLDDLLSGGHHE</sequence>
<accession>A0AAN5I288</accession>
<name>A0AAN5I288_9BILA</name>
<dbReference type="AlphaFoldDB" id="A0AAN5I288"/>
<dbReference type="EMBL" id="BTRK01000004">
    <property type="protein sequence ID" value="GMR49287.1"/>
    <property type="molecule type" value="Genomic_DNA"/>
</dbReference>
<dbReference type="Proteomes" id="UP001328107">
    <property type="component" value="Unassembled WGS sequence"/>
</dbReference>
<organism evidence="1 2">
    <name type="scientific">Pristionchus mayeri</name>
    <dbReference type="NCBI Taxonomy" id="1317129"/>
    <lineage>
        <taxon>Eukaryota</taxon>
        <taxon>Metazoa</taxon>
        <taxon>Ecdysozoa</taxon>
        <taxon>Nematoda</taxon>
        <taxon>Chromadorea</taxon>
        <taxon>Rhabditida</taxon>
        <taxon>Rhabditina</taxon>
        <taxon>Diplogasteromorpha</taxon>
        <taxon>Diplogasteroidea</taxon>
        <taxon>Neodiplogasteridae</taxon>
        <taxon>Pristionchus</taxon>
    </lineage>
</organism>
<evidence type="ECO:0000313" key="1">
    <source>
        <dbReference type="EMBL" id="GMR49287.1"/>
    </source>
</evidence>
<keyword evidence="2" id="KW-1185">Reference proteome</keyword>
<gene>
    <name evidence="1" type="ORF">PMAYCL1PPCAC_19482</name>
</gene>
<feature type="non-terminal residue" evidence="1">
    <location>
        <position position="1"/>
    </location>
</feature>